<feature type="transmembrane region" description="Helical" evidence="1">
    <location>
        <begin position="35"/>
        <end position="55"/>
    </location>
</feature>
<dbReference type="InterPro" id="IPR007339">
    <property type="entry name" value="RclC-like"/>
</dbReference>
<feature type="transmembrane region" description="Helical" evidence="1">
    <location>
        <begin position="75"/>
        <end position="99"/>
    </location>
</feature>
<dbReference type="RefSeq" id="WP_064244513.1">
    <property type="nucleotide sequence ID" value="NZ_LPUX01000067.1"/>
</dbReference>
<dbReference type="GO" id="GO:1901530">
    <property type="term" value="P:response to hypochlorite"/>
    <property type="evidence" value="ECO:0007669"/>
    <property type="project" value="TreeGrafter"/>
</dbReference>
<dbReference type="EMBL" id="LPUX01000067">
    <property type="protein sequence ID" value="OAP35278.1"/>
    <property type="molecule type" value="Genomic_DNA"/>
</dbReference>
<name>A0A178XJ78_9HYPH</name>
<dbReference type="PANTHER" id="PTHR40106">
    <property type="entry name" value="INNER MEMBRANE PROTEIN RCLC"/>
    <property type="match status" value="1"/>
</dbReference>
<accession>A0A178XJ78</accession>
<evidence type="ECO:0008006" key="4">
    <source>
        <dbReference type="Google" id="ProtNLM"/>
    </source>
</evidence>
<dbReference type="AlphaFoldDB" id="A0A178XJ78"/>
<dbReference type="OrthoDB" id="1118972at2"/>
<dbReference type="GO" id="GO:0005886">
    <property type="term" value="C:plasma membrane"/>
    <property type="evidence" value="ECO:0007669"/>
    <property type="project" value="TreeGrafter"/>
</dbReference>
<evidence type="ECO:0000256" key="1">
    <source>
        <dbReference type="SAM" id="Phobius"/>
    </source>
</evidence>
<feature type="transmembrane region" description="Helical" evidence="1">
    <location>
        <begin position="139"/>
        <end position="165"/>
    </location>
</feature>
<feature type="transmembrane region" description="Helical" evidence="1">
    <location>
        <begin position="106"/>
        <end position="127"/>
    </location>
</feature>
<comment type="caution">
    <text evidence="2">The sequence shown here is derived from an EMBL/GenBank/DDBJ whole genome shotgun (WGS) entry which is preliminary data.</text>
</comment>
<reference evidence="2 3" key="1">
    <citation type="journal article" date="2016" name="Int. J. Syst. Evol. Microbiol.">
        <title>Ensifer glycinis sp. nov., an novel rhizobial species associated with Glycine spp.</title>
        <authorList>
            <person name="Yan H."/>
            <person name="Yan J."/>
            <person name="Sui X.H."/>
            <person name="Wang E.T."/>
            <person name="Chen W.X."/>
            <person name="Zhang X.X."/>
            <person name="Chen W.F."/>
        </authorList>
    </citation>
    <scope>NUCLEOTIDE SEQUENCE [LARGE SCALE GENOMIC DNA]</scope>
    <source>
        <strain evidence="2 3">CCBAU 23380</strain>
    </source>
</reference>
<sequence length="176" mass="18416">MPHVPIRSAASHPRAHARAVSLDLAEHHGRTVSAAGLYISLVVIYGWFGGMKFTAYEAEGLTGLVGNSPLLSWTYSLFSVRDFSSLLGFLELSIGALIAARLVNPVYSLVGGLLSAGLFATTLSFMVTTPGVTVPELGFPAISVAAGQFLLKDIGLLALSLWIAVDSLAALRSTSA</sequence>
<keyword evidence="1" id="KW-0472">Membrane</keyword>
<dbReference type="STRING" id="1472378.AU381_26480"/>
<proteinExistence type="predicted"/>
<evidence type="ECO:0000313" key="2">
    <source>
        <dbReference type="EMBL" id="OAP35278.1"/>
    </source>
</evidence>
<dbReference type="Proteomes" id="UP000094025">
    <property type="component" value="Unassembled WGS sequence"/>
</dbReference>
<gene>
    <name evidence="2" type="ORF">AU381_26480</name>
</gene>
<keyword evidence="1" id="KW-1133">Transmembrane helix</keyword>
<evidence type="ECO:0000313" key="3">
    <source>
        <dbReference type="Proteomes" id="UP000094025"/>
    </source>
</evidence>
<organism evidence="2 3">
    <name type="scientific">Sinorhizobium glycinis</name>
    <dbReference type="NCBI Taxonomy" id="1472378"/>
    <lineage>
        <taxon>Bacteria</taxon>
        <taxon>Pseudomonadati</taxon>
        <taxon>Pseudomonadota</taxon>
        <taxon>Alphaproteobacteria</taxon>
        <taxon>Hyphomicrobiales</taxon>
        <taxon>Rhizobiaceae</taxon>
        <taxon>Sinorhizobium/Ensifer group</taxon>
        <taxon>Sinorhizobium</taxon>
    </lineage>
</organism>
<dbReference type="PANTHER" id="PTHR40106:SF1">
    <property type="entry name" value="INNER MEMBRANE PROTEIN RCLC"/>
    <property type="match status" value="1"/>
</dbReference>
<keyword evidence="1" id="KW-0812">Transmembrane</keyword>
<protein>
    <recommendedName>
        <fullName evidence="4">DUF417 family protein</fullName>
    </recommendedName>
</protein>
<keyword evidence="3" id="KW-1185">Reference proteome</keyword>
<dbReference type="Pfam" id="PF04224">
    <property type="entry name" value="DUF417"/>
    <property type="match status" value="1"/>
</dbReference>